<dbReference type="GeneID" id="93130682"/>
<name>A0A892ID75_9BURK</name>
<evidence type="ECO:0008006" key="3">
    <source>
        <dbReference type="Google" id="ProtNLM"/>
    </source>
</evidence>
<reference evidence="1 2" key="1">
    <citation type="submission" date="2021-02" db="EMBL/GenBank/DDBJ databases">
        <title>FDA dAtabase for Regulatory Grade micrObial Sequences (FDA-ARGOS): Supporting development and validation of Infectious Disease Dx tests.</title>
        <authorList>
            <person name="Minogue T."/>
            <person name="Wolcott M."/>
            <person name="Wasieloski L."/>
            <person name="Aguilar W."/>
            <person name="Moore D."/>
            <person name="Jaissle J."/>
            <person name="Tallon L."/>
            <person name="Sadzewicz L."/>
            <person name="Zhao X."/>
            <person name="Boylan J."/>
            <person name="Ott S."/>
            <person name="Bowen H."/>
            <person name="Vavikolanu K."/>
            <person name="Mehta A."/>
            <person name="Aluvathingal J."/>
            <person name="Nadendla S."/>
            <person name="Yan Y."/>
            <person name="Sichtig H."/>
        </authorList>
    </citation>
    <scope>NUCLEOTIDE SEQUENCE [LARGE SCALE GENOMIC DNA]</scope>
    <source>
        <strain evidence="1 2">FDAARGOS_1272</strain>
    </source>
</reference>
<dbReference type="Proteomes" id="UP000625568">
    <property type="component" value="Chromosome 2"/>
</dbReference>
<proteinExistence type="predicted"/>
<evidence type="ECO:0000313" key="2">
    <source>
        <dbReference type="Proteomes" id="UP000625568"/>
    </source>
</evidence>
<dbReference type="Pfam" id="PF06188">
    <property type="entry name" value="HrpE"/>
    <property type="match status" value="1"/>
</dbReference>
<gene>
    <name evidence="1" type="ORF">I6K02_20545</name>
</gene>
<dbReference type="InterPro" id="IPR009335">
    <property type="entry name" value="T3SS_HrpE/ATPase_suE"/>
</dbReference>
<dbReference type="AlphaFoldDB" id="A0A892ID75"/>
<accession>A0A892ID75</accession>
<evidence type="ECO:0000313" key="1">
    <source>
        <dbReference type="EMBL" id="QRO80692.1"/>
    </source>
</evidence>
<keyword evidence="2" id="KW-1185">Reference proteome</keyword>
<protein>
    <recommendedName>
        <fullName evidence="3">Oxygen-regulated invasion protein OrgB</fullName>
    </recommendedName>
</protein>
<organism evidence="1 2">
    <name type="scientific">Burkholderia dolosa</name>
    <dbReference type="NCBI Taxonomy" id="152500"/>
    <lineage>
        <taxon>Bacteria</taxon>
        <taxon>Pseudomonadati</taxon>
        <taxon>Pseudomonadota</taxon>
        <taxon>Betaproteobacteria</taxon>
        <taxon>Burkholderiales</taxon>
        <taxon>Burkholderiaceae</taxon>
        <taxon>Burkholderia</taxon>
        <taxon>Burkholderia cepacia complex</taxon>
    </lineage>
</organism>
<sequence>MRKIIQLVRPSIATDGVLIRGSLLQNNARANDLIRHARRRAHQIVDDAQKQAAETMRVASAQGYADGLVAVAEELARYLAAHVELAERIRSATVERTTALLRDCLGRPDVIAAAMLDALPAREDGLGRAELLLPRKLGDMDALVEQFQARFGDAIAVQQWDGDAVLLRVGENVLELSIDAVAAEGAAQVMSAIPSIYAESDGIAAECRERLAAVLRGIGASKDAARKEKQR</sequence>
<dbReference type="RefSeq" id="WP_108623507.1">
    <property type="nucleotide sequence ID" value="NZ_CABVPR010000016.1"/>
</dbReference>
<dbReference type="EMBL" id="CP069483">
    <property type="protein sequence ID" value="QRO80692.1"/>
    <property type="molecule type" value="Genomic_DNA"/>
</dbReference>